<dbReference type="RefSeq" id="WP_058122064.1">
    <property type="nucleotide sequence ID" value="NZ_CAOMJD010000022.1"/>
</dbReference>
<dbReference type="KEGG" id="hty:BN2458_PEG1352"/>
<dbReference type="GeneID" id="78151546"/>
<dbReference type="Proteomes" id="UP000029925">
    <property type="component" value="Unassembled WGS sequence"/>
</dbReference>
<evidence type="ECO:0000313" key="2">
    <source>
        <dbReference type="EMBL" id="TLD77876.1"/>
    </source>
</evidence>
<evidence type="ECO:0000313" key="3">
    <source>
        <dbReference type="Proteomes" id="UP000029925"/>
    </source>
</evidence>
<reference evidence="2 3" key="1">
    <citation type="journal article" date="2014" name="Genome Announc.">
        <title>Draft genome sequences of eight enterohepatic helicobacter species isolated from both laboratory and wild rodents.</title>
        <authorList>
            <person name="Sheh A."/>
            <person name="Shen Z."/>
            <person name="Fox J.G."/>
        </authorList>
    </citation>
    <scope>NUCLEOTIDE SEQUENCE [LARGE SCALE GENOMIC DNA]</scope>
    <source>
        <strain evidence="2 3">MIT 98-6810</strain>
    </source>
</reference>
<dbReference type="EC" id="3.2.1.14" evidence="1"/>
<dbReference type="Pfam" id="PF03382">
    <property type="entry name" value="DUF285"/>
    <property type="match status" value="2"/>
</dbReference>
<dbReference type="InterPro" id="IPR005046">
    <property type="entry name" value="DUF285"/>
</dbReference>
<dbReference type="AlphaFoldDB" id="A0A0S4PVH5"/>
<dbReference type="GO" id="GO:0008843">
    <property type="term" value="F:endochitinase activity"/>
    <property type="evidence" value="ECO:0007669"/>
    <property type="project" value="UniProtKB-EC"/>
</dbReference>
<proteinExistence type="predicted"/>
<reference evidence="1" key="2">
    <citation type="submission" date="2015-11" db="EMBL/GenBank/DDBJ databases">
        <authorList>
            <person name="Zhang Y."/>
            <person name="Guo Z."/>
        </authorList>
    </citation>
    <scope>NUCLEOTIDE SEQUENCE</scope>
    <source>
        <strain evidence="1">1</strain>
    </source>
</reference>
<dbReference type="OrthoDB" id="5354002at2"/>
<dbReference type="InterPro" id="IPR011889">
    <property type="entry name" value="Liste_lipo_26"/>
</dbReference>
<organism evidence="1 4">
    <name type="scientific">Helicobacter typhlonius</name>
    <dbReference type="NCBI Taxonomy" id="76936"/>
    <lineage>
        <taxon>Bacteria</taxon>
        <taxon>Pseudomonadati</taxon>
        <taxon>Campylobacterota</taxon>
        <taxon>Epsilonproteobacteria</taxon>
        <taxon>Campylobacterales</taxon>
        <taxon>Helicobacteraceae</taxon>
        <taxon>Helicobacter</taxon>
    </lineage>
</organism>
<dbReference type="Proteomes" id="UP000064525">
    <property type="component" value="Chromosome I"/>
</dbReference>
<dbReference type="EMBL" id="LN907858">
    <property type="protein sequence ID" value="CUU40237.1"/>
    <property type="molecule type" value="Genomic_DNA"/>
</dbReference>
<name>A0A0S4PVH5_9HELI</name>
<dbReference type="PATRIC" id="fig|76936.10.peg.1320"/>
<reference evidence="4" key="3">
    <citation type="submission" date="2015-11" db="EMBL/GenBank/DDBJ databases">
        <authorList>
            <person name="Anvar S.Y."/>
        </authorList>
    </citation>
    <scope>NUCLEOTIDE SEQUENCE [LARGE SCALE GENOMIC DNA]</scope>
</reference>
<sequence length="675" mass="78031">MKKQIIFGFVFLACVGAVAFGIKALRDSKSLVSENVESVLLQDTQNNIATLNNADSISTGVSQNPNETYILPPIIPEVPLPEGLEAKDFKFNQQDKPHFKHPYDPDNYTYDFPLLELKDSQGHSLFELPDKPTEMMIPVNQKDNEIIYATPYFILKENTLDKSFGVTLIGKNEKAILMFGEIDPEETCCQFYSIPNGLEFSVDFAKVIGDYFIFYDSQSKRTAIARILYDGEKKLAHWWLYNHGYIEVTEDFEINGLLLSDDIFKSVYYDGIYGGQNKSAESEESEVMYIAIDDKGIFHPKDKYELYYLLTSENIDFKNIDTSNITDMSFLYALECELDYDDFFSFWGCMRDKNAPSFQPSDFSHFDVSNVTNMSYMFAGVTWEFDGLNEWDTSKVESMEGMFANASAFNAPLDKWNVSNVKNMQFMFTGAISFNQPLNAWNVSNVKNMSEMFWNAESFNQPLNQWNVENVVNMTYIFKNASTFNQDLNMWKVSRMLEMEYNCDCLAEETFKGTPLESHLPNWVYKLTEKEQAKLESIPKKGIIYYPQDKEELILLLRQPIRIALDHIDTSAITDMAGLFSEYVYYRHSGCQIQKWNVSNVKTMRAMFKDVKSLNCDLSGWDISNVEDMSEMFENTSMSFSLEQWGEQLKSNVKQEAMFKNTPLESNLPQWYRKK</sequence>
<dbReference type="NCBIfam" id="TIGR02167">
    <property type="entry name" value="Liste_lipo_26"/>
    <property type="match status" value="3"/>
</dbReference>
<keyword evidence="1" id="KW-0378">Hydrolase</keyword>
<dbReference type="STRING" id="76936.BN2458_PEG1352"/>
<keyword evidence="1" id="KW-0326">Glycosidase</keyword>
<protein>
    <submittedName>
        <fullName evidence="2">BspA family leucine-rich repeat surface protein</fullName>
    </submittedName>
    <submittedName>
        <fullName evidence="1">Chitinase</fullName>
        <ecNumber evidence="1">3.2.1.14</ecNumber>
    </submittedName>
</protein>
<evidence type="ECO:0000313" key="1">
    <source>
        <dbReference type="EMBL" id="CUU40237.1"/>
    </source>
</evidence>
<evidence type="ECO:0000313" key="4">
    <source>
        <dbReference type="Proteomes" id="UP000064525"/>
    </source>
</evidence>
<keyword evidence="3" id="KW-1185">Reference proteome</keyword>
<dbReference type="EMBL" id="JRPF02000014">
    <property type="protein sequence ID" value="TLD77876.1"/>
    <property type="molecule type" value="Genomic_DNA"/>
</dbReference>
<accession>A0A0S4PVH5</accession>
<gene>
    <name evidence="1" type="ORF">BN2458_PEG1352</name>
    <name evidence="2" type="ORF">LS75_008800</name>
</gene>